<dbReference type="RefSeq" id="WP_111274579.1">
    <property type="nucleotide sequence ID" value="NZ_QFYS01000001.1"/>
</dbReference>
<sequence length="154" mass="16111">MLSIDISSLSLSELRQLSGLAQARGQTVLADALTAELKDRVRRLPEAEPVSIWAAPLTPTRGAQRRVNRNRPWLLAASAVIALALGWGLTPPDGSVDRPGEQMLSVLALDEASPDALCLTGDCAAPALPGLALTAEMSSPARLTTVAWPGDIAP</sequence>
<keyword evidence="2" id="KW-1185">Reference proteome</keyword>
<evidence type="ECO:0000313" key="2">
    <source>
        <dbReference type="Proteomes" id="UP000249524"/>
    </source>
</evidence>
<dbReference type="AlphaFoldDB" id="A0A328BVJ9"/>
<organism evidence="1 2">
    <name type="scientific">Phenylobacterium kunshanense</name>
    <dbReference type="NCBI Taxonomy" id="1445034"/>
    <lineage>
        <taxon>Bacteria</taxon>
        <taxon>Pseudomonadati</taxon>
        <taxon>Pseudomonadota</taxon>
        <taxon>Alphaproteobacteria</taxon>
        <taxon>Caulobacterales</taxon>
        <taxon>Caulobacteraceae</taxon>
        <taxon>Phenylobacterium</taxon>
    </lineage>
</organism>
<dbReference type="Proteomes" id="UP000249524">
    <property type="component" value="Unassembled WGS sequence"/>
</dbReference>
<protein>
    <submittedName>
        <fullName evidence="1">Uncharacterized protein</fullName>
    </submittedName>
</protein>
<accession>A0A328BVJ9</accession>
<dbReference type="EMBL" id="QFYS01000001">
    <property type="protein sequence ID" value="RAK69088.1"/>
    <property type="molecule type" value="Genomic_DNA"/>
</dbReference>
<gene>
    <name evidence="1" type="ORF">DJ019_03525</name>
</gene>
<comment type="caution">
    <text evidence="1">The sequence shown here is derived from an EMBL/GenBank/DDBJ whole genome shotgun (WGS) entry which is preliminary data.</text>
</comment>
<reference evidence="1 2" key="1">
    <citation type="submission" date="2018-05" db="EMBL/GenBank/DDBJ databases">
        <authorList>
            <person name="Lanie J.A."/>
            <person name="Ng W.-L."/>
            <person name="Kazmierczak K.M."/>
            <person name="Andrzejewski T.M."/>
            <person name="Davidsen T.M."/>
            <person name="Wayne K.J."/>
            <person name="Tettelin H."/>
            <person name="Glass J.I."/>
            <person name="Rusch D."/>
            <person name="Podicherti R."/>
            <person name="Tsui H.-C.T."/>
            <person name="Winkler M.E."/>
        </authorList>
    </citation>
    <scope>NUCLEOTIDE SEQUENCE [LARGE SCALE GENOMIC DNA]</scope>
    <source>
        <strain evidence="1 2">BUT-10</strain>
    </source>
</reference>
<evidence type="ECO:0000313" key="1">
    <source>
        <dbReference type="EMBL" id="RAK69088.1"/>
    </source>
</evidence>
<proteinExistence type="predicted"/>
<name>A0A328BVJ9_9CAUL</name>